<evidence type="ECO:0000256" key="1">
    <source>
        <dbReference type="SAM" id="MobiDB-lite"/>
    </source>
</evidence>
<accession>A0ABY7T2K1</accession>
<reference evidence="2 3" key="1">
    <citation type="submission" date="2023-02" db="EMBL/GenBank/DDBJ databases">
        <title>Genome sequence of Mucilaginibacter jinjuensis strain KACC 16571.</title>
        <authorList>
            <person name="Kim S."/>
            <person name="Heo J."/>
            <person name="Kwon S.-W."/>
        </authorList>
    </citation>
    <scope>NUCLEOTIDE SEQUENCE [LARGE SCALE GENOMIC DNA]</scope>
    <source>
        <strain evidence="2 3">KACC 16571</strain>
    </source>
</reference>
<feature type="compositionally biased region" description="Acidic residues" evidence="1">
    <location>
        <begin position="402"/>
        <end position="411"/>
    </location>
</feature>
<evidence type="ECO:0000313" key="3">
    <source>
        <dbReference type="Proteomes" id="UP001216139"/>
    </source>
</evidence>
<dbReference type="Proteomes" id="UP001216139">
    <property type="component" value="Chromosome"/>
</dbReference>
<organism evidence="2 3">
    <name type="scientific">Mucilaginibacter jinjuensis</name>
    <dbReference type="NCBI Taxonomy" id="1176721"/>
    <lineage>
        <taxon>Bacteria</taxon>
        <taxon>Pseudomonadati</taxon>
        <taxon>Bacteroidota</taxon>
        <taxon>Sphingobacteriia</taxon>
        <taxon>Sphingobacteriales</taxon>
        <taxon>Sphingobacteriaceae</taxon>
        <taxon>Mucilaginibacter</taxon>
    </lineage>
</organism>
<evidence type="ECO:0000313" key="2">
    <source>
        <dbReference type="EMBL" id="WCT10483.1"/>
    </source>
</evidence>
<name>A0ABY7T2K1_9SPHI</name>
<sequence>MSYLIIPIQVDALLLNQGSSCIGQDIDFKELPYYNNSKEIFINQDRPFLAESIIRQPFANDSLYLEKGVHLHWALPGLVTSGRQIEGKTVFPAAPNRWYILKEKNGIREEWIVESDYIWAPDDYTCPINKLCTGPLNTNLDLKGAEQPYAYLGRKYSLEEWLNASYEAKRYWRNTHKEHLTATGWGSLAFDTFYANSRSVFGMHDADTDNADPNQTFRYTVLGWYDKESDAAQHDFIRNLLSEWKKDVNINETAAENRLKLFTERVNASVLNADLTPINEAGLSDITNTMCYGFIEMHNCTDAFPAADNIQVSVATTPAEAISAIIIDSKHEDLSLAGQLVEEERLEAILNFDDINDLRLDLAHRLRETRHQNGFIPRDGLFNWSIILEDTRGKATPGNTEENPDDDDDVDSPILQLTSKLTSLEKSLRNAQYNYDLTKHELSSALDALYIDWSRYMMSMYPPEGQTRDYPDADEIRFHIANGSLKNAEKLKQDLGIYPDLNKRGNITENTSGVGNKVAMLISQIDNELEKLNKKLHEKYPRKNYKLIQEAGTQYWEALPPTLVLFTDGSNKQANELLKFSDRFLKDEEIAFLVVDDQKILSDQMLQHGSAFSLAHVMKFLKNIRPKQTTFFGESGSPVNAWHTFRVEWKVELFPLATGNEITKSTRKFDTGFITQNYTLPEDDVDLGVHQSLSGLSLLATGSVYTGSSFVTDTIRQGYINRLEGFKTNDNTDNVSGVKRAKKYLDTLKEITLLGLNLTGFNAAMLQQKNISRLAPADPFGFNTHQNFAGQVGNLLVGGEGRSPDPRFAFNPIRSGAVKIAAIRLIDIFGRSRDVVPTRLITPTPNKIAQKESWVNLPPRLSQPATMSMRWVESRTKIVDKDSNSQVIESPVCGWMLPVYMNQRIEFFDAAGKHLGAITHKGQWENSVFDHEIAQSKNLNFVSNIPLRKVIEWIRSRSSDAKFHETFIRIFRETTNNILPESANNHSLFEIIAGTPIAITQINLNLYLKGKASFDVSWNTYRSELAHKTGRHSKGFTEIEFPYVLGDFHQLNDGVVAYWKNDGEKIDGPVYFNNAMNARLTLPKPVLTTSEDEILLPSGLEDEIEYRYNKRKKFIDLLFELNENNSLCKHEFTRRYVKNGAKYWDILIDAQWIQLKDKDHKDIKRSLDNDNMTCTIDDPAQLFTMLMHPKGMVHLSTGILPVKKLQLPEESFKRALRSIELAFLAAPVITPANQLQLSLHQDSRFEWSWLKAEKKKKEACSASNPPVFKRTLQRPHIQMDHFIKSWNDYYSSIAEAGIMLATDAWKGMLEFKFIEKARVYGKEGFFFFKPDKLNEIKEQLESGGPTVTNENTLQMYQLAKLLEPLLPALIKGITPFDGKATKVVQQCITEGWLAIKSTR</sequence>
<dbReference type="RefSeq" id="WP_273628671.1">
    <property type="nucleotide sequence ID" value="NZ_CP117167.1"/>
</dbReference>
<proteinExistence type="predicted"/>
<gene>
    <name evidence="2" type="ORF">PQO05_17235</name>
</gene>
<dbReference type="EMBL" id="CP117167">
    <property type="protein sequence ID" value="WCT10483.1"/>
    <property type="molecule type" value="Genomic_DNA"/>
</dbReference>
<protein>
    <submittedName>
        <fullName evidence="2">Uncharacterized protein</fullName>
    </submittedName>
</protein>
<feature type="region of interest" description="Disordered" evidence="1">
    <location>
        <begin position="393"/>
        <end position="412"/>
    </location>
</feature>
<keyword evidence="3" id="KW-1185">Reference proteome</keyword>